<accession>A0A4Y2BEX5</accession>
<reference evidence="1 2" key="1">
    <citation type="journal article" date="2019" name="Sci. Rep.">
        <title>Orb-weaving spider Araneus ventricosus genome elucidates the spidroin gene catalogue.</title>
        <authorList>
            <person name="Kono N."/>
            <person name="Nakamura H."/>
            <person name="Ohtoshi R."/>
            <person name="Moran D.A.P."/>
            <person name="Shinohara A."/>
            <person name="Yoshida Y."/>
            <person name="Fujiwara M."/>
            <person name="Mori M."/>
            <person name="Tomita M."/>
            <person name="Arakawa K."/>
        </authorList>
    </citation>
    <scope>NUCLEOTIDE SEQUENCE [LARGE SCALE GENOMIC DNA]</scope>
</reference>
<protein>
    <submittedName>
        <fullName evidence="1">Uncharacterized protein</fullName>
    </submittedName>
</protein>
<sequence>MEDKQSDSLPFDGFSKKFDALPQFWYKDDILGLFSTSIVSHLAHFASELSYSNICERTDRHPKERVRLKWSIHRCSTPHFFGTQDAKAIRQCEILMQIVIDRREIGIPTKFVFRISYWNG</sequence>
<dbReference type="AlphaFoldDB" id="A0A4Y2BEX5"/>
<dbReference type="Proteomes" id="UP000499080">
    <property type="component" value="Unassembled WGS sequence"/>
</dbReference>
<gene>
    <name evidence="1" type="ORF">AVEN_179625_1</name>
</gene>
<evidence type="ECO:0000313" key="1">
    <source>
        <dbReference type="EMBL" id="GBL89856.1"/>
    </source>
</evidence>
<dbReference type="EMBL" id="BGPR01000067">
    <property type="protein sequence ID" value="GBL89856.1"/>
    <property type="molecule type" value="Genomic_DNA"/>
</dbReference>
<keyword evidence="2" id="KW-1185">Reference proteome</keyword>
<proteinExistence type="predicted"/>
<evidence type="ECO:0000313" key="2">
    <source>
        <dbReference type="Proteomes" id="UP000499080"/>
    </source>
</evidence>
<comment type="caution">
    <text evidence="1">The sequence shown here is derived from an EMBL/GenBank/DDBJ whole genome shotgun (WGS) entry which is preliminary data.</text>
</comment>
<organism evidence="1 2">
    <name type="scientific">Araneus ventricosus</name>
    <name type="common">Orbweaver spider</name>
    <name type="synonym">Epeira ventricosa</name>
    <dbReference type="NCBI Taxonomy" id="182803"/>
    <lineage>
        <taxon>Eukaryota</taxon>
        <taxon>Metazoa</taxon>
        <taxon>Ecdysozoa</taxon>
        <taxon>Arthropoda</taxon>
        <taxon>Chelicerata</taxon>
        <taxon>Arachnida</taxon>
        <taxon>Araneae</taxon>
        <taxon>Araneomorphae</taxon>
        <taxon>Entelegynae</taxon>
        <taxon>Araneoidea</taxon>
        <taxon>Araneidae</taxon>
        <taxon>Araneus</taxon>
    </lineage>
</organism>
<name>A0A4Y2BEX5_ARAVE</name>